<evidence type="ECO:0000313" key="12">
    <source>
        <dbReference type="Proteomes" id="UP000229307"/>
    </source>
</evidence>
<keyword evidence="6 9" id="KW-1133">Transmembrane helix</keyword>
<name>A0A2M7SEV8_9BACT</name>
<evidence type="ECO:0000256" key="2">
    <source>
        <dbReference type="ARBA" id="ARBA00022448"/>
    </source>
</evidence>
<proteinExistence type="inferred from homology"/>
<dbReference type="AlphaFoldDB" id="A0A2M7SEV8"/>
<dbReference type="GO" id="GO:0017038">
    <property type="term" value="P:protein import"/>
    <property type="evidence" value="ECO:0007669"/>
    <property type="project" value="TreeGrafter"/>
</dbReference>
<evidence type="ECO:0000313" key="11">
    <source>
        <dbReference type="EMBL" id="PIZ18029.1"/>
    </source>
</evidence>
<evidence type="ECO:0000256" key="5">
    <source>
        <dbReference type="ARBA" id="ARBA00022927"/>
    </source>
</evidence>
<dbReference type="Pfam" id="PF01618">
    <property type="entry name" value="MotA_ExbB"/>
    <property type="match status" value="1"/>
</dbReference>
<dbReference type="InterPro" id="IPR050790">
    <property type="entry name" value="ExbB/TolQ_transport"/>
</dbReference>
<dbReference type="PANTHER" id="PTHR30625:SF15">
    <property type="entry name" value="BIOPOLYMER TRANSPORT PROTEIN EXBB"/>
    <property type="match status" value="1"/>
</dbReference>
<comment type="subcellular location">
    <subcellularLocation>
        <location evidence="1">Cell membrane</location>
        <topology evidence="1">Multi-pass membrane protein</topology>
    </subcellularLocation>
    <subcellularLocation>
        <location evidence="8">Membrane</location>
        <topology evidence="8">Multi-pass membrane protein</topology>
    </subcellularLocation>
</comment>
<evidence type="ECO:0000256" key="9">
    <source>
        <dbReference type="SAM" id="Phobius"/>
    </source>
</evidence>
<reference evidence="12" key="1">
    <citation type="submission" date="2017-09" db="EMBL/GenBank/DDBJ databases">
        <title>Depth-based differentiation of microbial function through sediment-hosted aquifers and enrichment of novel symbionts in the deep terrestrial subsurface.</title>
        <authorList>
            <person name="Probst A.J."/>
            <person name="Ladd B."/>
            <person name="Jarett J.K."/>
            <person name="Geller-Mcgrath D.E."/>
            <person name="Sieber C.M.K."/>
            <person name="Emerson J.B."/>
            <person name="Anantharaman K."/>
            <person name="Thomas B.C."/>
            <person name="Malmstrom R."/>
            <person name="Stieglmeier M."/>
            <person name="Klingl A."/>
            <person name="Woyke T."/>
            <person name="Ryan C.M."/>
            <person name="Banfield J.F."/>
        </authorList>
    </citation>
    <scope>NUCLEOTIDE SEQUENCE [LARGE SCALE GENOMIC DNA]</scope>
</reference>
<evidence type="ECO:0000259" key="10">
    <source>
        <dbReference type="Pfam" id="PF01618"/>
    </source>
</evidence>
<sequence length="202" mass="21902">MPKWFIEGGVMMYPLLLCSVILVAVVLERFYSLSKTKTDTKIFMHKVKKALVGGQTDRALSVCDESRIPLSYIFKAGITRQSLPKEEIEKAIEDEANHQIPTLQRFLKSLAIISNIAPLIGFLGTVTGLYSAFMAIVSAGGVTSSSVVAAGIAEALITTVAGLCIAIPTVVFHGYFISMVDGLILEMEKESMELIETLKRGG</sequence>
<evidence type="ECO:0000256" key="3">
    <source>
        <dbReference type="ARBA" id="ARBA00022475"/>
    </source>
</evidence>
<keyword evidence="2 8" id="KW-0813">Transport</keyword>
<dbReference type="GO" id="GO:0005886">
    <property type="term" value="C:plasma membrane"/>
    <property type="evidence" value="ECO:0007669"/>
    <property type="project" value="UniProtKB-SubCell"/>
</dbReference>
<feature type="transmembrane region" description="Helical" evidence="9">
    <location>
        <begin position="12"/>
        <end position="31"/>
    </location>
</feature>
<comment type="caution">
    <text evidence="11">The sequence shown here is derived from an EMBL/GenBank/DDBJ whole genome shotgun (WGS) entry which is preliminary data.</text>
</comment>
<dbReference type="EMBL" id="PFMR01000047">
    <property type="protein sequence ID" value="PIZ18029.1"/>
    <property type="molecule type" value="Genomic_DNA"/>
</dbReference>
<feature type="transmembrane region" description="Helical" evidence="9">
    <location>
        <begin position="156"/>
        <end position="177"/>
    </location>
</feature>
<dbReference type="InterPro" id="IPR002898">
    <property type="entry name" value="MotA_ExbB_proton_chnl"/>
</dbReference>
<dbReference type="Proteomes" id="UP000229307">
    <property type="component" value="Unassembled WGS sequence"/>
</dbReference>
<dbReference type="PANTHER" id="PTHR30625">
    <property type="entry name" value="PROTEIN TOLQ"/>
    <property type="match status" value="1"/>
</dbReference>
<evidence type="ECO:0000256" key="6">
    <source>
        <dbReference type="ARBA" id="ARBA00022989"/>
    </source>
</evidence>
<feature type="transmembrane region" description="Helical" evidence="9">
    <location>
        <begin position="110"/>
        <end position="136"/>
    </location>
</feature>
<gene>
    <name evidence="11" type="ORF">COY52_01560</name>
</gene>
<evidence type="ECO:0000256" key="7">
    <source>
        <dbReference type="ARBA" id="ARBA00023136"/>
    </source>
</evidence>
<feature type="domain" description="MotA/TolQ/ExbB proton channel" evidence="10">
    <location>
        <begin position="69"/>
        <end position="188"/>
    </location>
</feature>
<keyword evidence="5 8" id="KW-0653">Protein transport</keyword>
<organism evidence="11 12">
    <name type="scientific">Candidatus Desantisbacteria bacterium CG_4_10_14_0_8_um_filter_48_22</name>
    <dbReference type="NCBI Taxonomy" id="1974543"/>
    <lineage>
        <taxon>Bacteria</taxon>
        <taxon>Candidatus Desantisiibacteriota</taxon>
    </lineage>
</organism>
<comment type="similarity">
    <text evidence="8">Belongs to the exbB/tolQ family.</text>
</comment>
<protein>
    <submittedName>
        <fullName evidence="11">Biopolymer transporter ExbB</fullName>
    </submittedName>
</protein>
<evidence type="ECO:0000256" key="1">
    <source>
        <dbReference type="ARBA" id="ARBA00004651"/>
    </source>
</evidence>
<evidence type="ECO:0000256" key="8">
    <source>
        <dbReference type="RuleBase" id="RU004057"/>
    </source>
</evidence>
<keyword evidence="3" id="KW-1003">Cell membrane</keyword>
<evidence type="ECO:0000256" key="4">
    <source>
        <dbReference type="ARBA" id="ARBA00022692"/>
    </source>
</evidence>
<keyword evidence="7 9" id="KW-0472">Membrane</keyword>
<accession>A0A2M7SEV8</accession>
<keyword evidence="4 9" id="KW-0812">Transmembrane</keyword>